<keyword evidence="3" id="KW-1185">Reference proteome</keyword>
<dbReference type="RefSeq" id="WP_090081500.1">
    <property type="nucleotide sequence ID" value="NZ_FOQT01000004.1"/>
</dbReference>
<dbReference type="OrthoDB" id="654178at2"/>
<dbReference type="InterPro" id="IPR045743">
    <property type="entry name" value="DUF6089"/>
</dbReference>
<dbReference type="SUPFAM" id="SSF56925">
    <property type="entry name" value="OMPA-like"/>
    <property type="match status" value="1"/>
</dbReference>
<accession>A0A1I3I7P3</accession>
<protein>
    <submittedName>
        <fullName evidence="2">Outer membrane protein beta-barrel domain-containing protein</fullName>
    </submittedName>
</protein>
<proteinExistence type="predicted"/>
<dbReference type="Proteomes" id="UP000198931">
    <property type="component" value="Unassembled WGS sequence"/>
</dbReference>
<feature type="domain" description="DUF6089" evidence="1">
    <location>
        <begin position="261"/>
        <end position="298"/>
    </location>
</feature>
<reference evidence="2 3" key="1">
    <citation type="submission" date="2016-10" db="EMBL/GenBank/DDBJ databases">
        <authorList>
            <person name="de Groot N.N."/>
        </authorList>
    </citation>
    <scope>NUCLEOTIDE SEQUENCE [LARGE SCALE GENOMIC DNA]</scope>
    <source>
        <strain evidence="2 3">DSM 26000</strain>
    </source>
</reference>
<evidence type="ECO:0000313" key="3">
    <source>
        <dbReference type="Proteomes" id="UP000198931"/>
    </source>
</evidence>
<evidence type="ECO:0000313" key="2">
    <source>
        <dbReference type="EMBL" id="SFI43763.1"/>
    </source>
</evidence>
<evidence type="ECO:0000259" key="1">
    <source>
        <dbReference type="Pfam" id="PF19573"/>
    </source>
</evidence>
<feature type="domain" description="DUF6089" evidence="1">
    <location>
        <begin position="6"/>
        <end position="145"/>
    </location>
</feature>
<name>A0A1I3I7P3_9FLAO</name>
<sequence>MNLKFLFSFFAALLLSFFVKAQRYEIGVQLGFSNLVGDIGNTAYFLQKPVLSDLSSYGVPFYAGIVYRMNFNPYQTLRFNVGYSHIQFLDSQAKENYRRFRKLSGTNSVYEADVLFEYNLFPVNNEQKSLLSPYIFGGLGGMITDVAQSQLSFDFNRDAAGNAIAPDPNNPNDFVTTQSYTQGQKATLSVPFGVGLKYKFNYNWALFGELMFRPTFTDAIDYSVVTNKDLKVTYNKDILDTTGKKSLLQSDPYLAVTKQIQDDFIKNRQVGNINSKDWVNSITLGISYSFGRQPCYCEQ</sequence>
<dbReference type="AlphaFoldDB" id="A0A1I3I7P3"/>
<dbReference type="Pfam" id="PF19573">
    <property type="entry name" value="DUF6089"/>
    <property type="match status" value="2"/>
</dbReference>
<organism evidence="2 3">
    <name type="scientific">Halpernia frigidisoli</name>
    <dbReference type="NCBI Taxonomy" id="1125876"/>
    <lineage>
        <taxon>Bacteria</taxon>
        <taxon>Pseudomonadati</taxon>
        <taxon>Bacteroidota</taxon>
        <taxon>Flavobacteriia</taxon>
        <taxon>Flavobacteriales</taxon>
        <taxon>Weeksellaceae</taxon>
        <taxon>Chryseobacterium group</taxon>
        <taxon>Halpernia</taxon>
    </lineage>
</organism>
<dbReference type="InterPro" id="IPR011250">
    <property type="entry name" value="OMP/PagP_B-barrel"/>
</dbReference>
<dbReference type="STRING" id="1125876.SAMN05443292_2598"/>
<gene>
    <name evidence="2" type="ORF">SAMN05443292_2598</name>
</gene>
<dbReference type="EMBL" id="FOQT01000004">
    <property type="protein sequence ID" value="SFI43763.1"/>
    <property type="molecule type" value="Genomic_DNA"/>
</dbReference>
<dbReference type="Gene3D" id="2.40.160.20">
    <property type="match status" value="1"/>
</dbReference>